<reference evidence="1" key="1">
    <citation type="submission" date="2020-09" db="EMBL/GenBank/DDBJ databases">
        <title>Iningainema tapete sp. nov. (Scytonemataceae, Cyanobacteria) from greenhouses in central Florida (USA) produces two types of nodularin with biosynthetic potential for microcystin-LR and anabaenopeptins.</title>
        <authorList>
            <person name="Berthold D.E."/>
            <person name="Lefler F.W."/>
            <person name="Huang I.-S."/>
            <person name="Abdulla H."/>
            <person name="Zimba P.V."/>
            <person name="Laughinghouse H.D. IV."/>
        </authorList>
    </citation>
    <scope>NUCLEOTIDE SEQUENCE</scope>
    <source>
        <strain evidence="1">BLCCT55</strain>
    </source>
</reference>
<dbReference type="Proteomes" id="UP000629098">
    <property type="component" value="Unassembled WGS sequence"/>
</dbReference>
<keyword evidence="2" id="KW-1185">Reference proteome</keyword>
<protein>
    <submittedName>
        <fullName evidence="1">Uncharacterized protein</fullName>
    </submittedName>
</protein>
<dbReference type="EMBL" id="JACXAE010000069">
    <property type="protein sequence ID" value="MBD2774338.1"/>
    <property type="molecule type" value="Genomic_DNA"/>
</dbReference>
<dbReference type="AlphaFoldDB" id="A0A8J6XHA2"/>
<evidence type="ECO:0000313" key="2">
    <source>
        <dbReference type="Proteomes" id="UP000629098"/>
    </source>
</evidence>
<organism evidence="1 2">
    <name type="scientific">Iningainema tapete BLCC-T55</name>
    <dbReference type="NCBI Taxonomy" id="2748662"/>
    <lineage>
        <taxon>Bacteria</taxon>
        <taxon>Bacillati</taxon>
        <taxon>Cyanobacteriota</taxon>
        <taxon>Cyanophyceae</taxon>
        <taxon>Nostocales</taxon>
        <taxon>Scytonemataceae</taxon>
        <taxon>Iningainema tapete</taxon>
    </lineage>
</organism>
<dbReference type="RefSeq" id="WP_190831207.1">
    <property type="nucleotide sequence ID" value="NZ_CAWPPI010000069.1"/>
</dbReference>
<gene>
    <name evidence="1" type="ORF">ICL16_20245</name>
</gene>
<accession>A0A8J6XHA2</accession>
<name>A0A8J6XHA2_9CYAN</name>
<sequence>MTNPSNFNQFSYVIEANVDVKNELISWVIKSQEYINQYFDGDRSRISKTTFGDCVAKVEALVDFVIDDSYASSFRGVRDVNDRLQAGAIISRQIGFIFPYTEERMYLSIDPFTTPPWNCLNLEGVELPEKMKGAARWLMSEIIQETIDTEIEGITKVLAIDRAKDFYLNIGFQENPEYPRELILTKEAALTFLQDQLYRRGER</sequence>
<proteinExistence type="predicted"/>
<comment type="caution">
    <text evidence="1">The sequence shown here is derived from an EMBL/GenBank/DDBJ whole genome shotgun (WGS) entry which is preliminary data.</text>
</comment>
<evidence type="ECO:0000313" key="1">
    <source>
        <dbReference type="EMBL" id="MBD2774338.1"/>
    </source>
</evidence>